<accession>A0A2N5UPZ2</accession>
<evidence type="ECO:0000313" key="2">
    <source>
        <dbReference type="Proteomes" id="UP000235392"/>
    </source>
</evidence>
<gene>
    <name evidence="1" type="ORF">PCASD_10717</name>
</gene>
<reference evidence="1 2" key="1">
    <citation type="submission" date="2017-11" db="EMBL/GenBank/DDBJ databases">
        <title>De novo assembly and phasing of dikaryotic genomes from two isolates of Puccinia coronata f. sp. avenae, the causal agent of oat crown rust.</title>
        <authorList>
            <person name="Miller M.E."/>
            <person name="Zhang Y."/>
            <person name="Omidvar V."/>
            <person name="Sperschneider J."/>
            <person name="Schwessinger B."/>
            <person name="Raley C."/>
            <person name="Palmer J.M."/>
            <person name="Garnica D."/>
            <person name="Upadhyaya N."/>
            <person name="Rathjen J."/>
            <person name="Taylor J.M."/>
            <person name="Park R.F."/>
            <person name="Dodds P.N."/>
            <person name="Hirsch C.D."/>
            <person name="Kianian S.F."/>
            <person name="Figueroa M."/>
        </authorList>
    </citation>
    <scope>NUCLEOTIDE SEQUENCE [LARGE SCALE GENOMIC DNA]</scope>
    <source>
        <strain evidence="1">12SD80</strain>
    </source>
</reference>
<dbReference type="Proteomes" id="UP000235392">
    <property type="component" value="Unassembled WGS sequence"/>
</dbReference>
<sequence length="83" mass="9271">MSVTPTTPNLKLVDASDKDHARFKKLNINYRSAIGLLNHIAQLTRTNISFAVSNLDLTLLATLQPDQLLQIYSNASWGNDPQY</sequence>
<protein>
    <submittedName>
        <fullName evidence="1">Uncharacterized protein</fullName>
    </submittedName>
</protein>
<evidence type="ECO:0000313" key="1">
    <source>
        <dbReference type="EMBL" id="PLW39824.1"/>
    </source>
</evidence>
<comment type="caution">
    <text evidence="1">The sequence shown here is derived from an EMBL/GenBank/DDBJ whole genome shotgun (WGS) entry which is preliminary data.</text>
</comment>
<organism evidence="1 2">
    <name type="scientific">Puccinia coronata f. sp. avenae</name>
    <dbReference type="NCBI Taxonomy" id="200324"/>
    <lineage>
        <taxon>Eukaryota</taxon>
        <taxon>Fungi</taxon>
        <taxon>Dikarya</taxon>
        <taxon>Basidiomycota</taxon>
        <taxon>Pucciniomycotina</taxon>
        <taxon>Pucciniomycetes</taxon>
        <taxon>Pucciniales</taxon>
        <taxon>Pucciniaceae</taxon>
        <taxon>Puccinia</taxon>
    </lineage>
</organism>
<name>A0A2N5UPZ2_9BASI</name>
<proteinExistence type="predicted"/>
<dbReference type="EMBL" id="PGCI01000110">
    <property type="protein sequence ID" value="PLW39824.1"/>
    <property type="molecule type" value="Genomic_DNA"/>
</dbReference>
<dbReference type="AlphaFoldDB" id="A0A2N5UPZ2"/>